<reference evidence="1" key="1">
    <citation type="journal article" date="2014" name="Infect. Immun.">
        <title>BEC, a novel enterotoxin of Clostridium perfringens found in human clinical isolates from acute gastroenteritis outbreaks.</title>
        <authorList>
            <person name="Yonogi S."/>
            <person name="Matsuda S."/>
            <person name="Kawai T."/>
            <person name="Yoda T."/>
            <person name="Harada T."/>
            <person name="Kumeda Y."/>
            <person name="Gotoh K."/>
            <person name="Hiyoshi H."/>
            <person name="Nakamura S."/>
            <person name="Kodama T."/>
            <person name="Iida T."/>
        </authorList>
    </citation>
    <scope>NUCLEOTIDE SEQUENCE</scope>
    <source>
        <strain evidence="1">OS1</strain>
        <strain evidence="2">TS1</strain>
        <plasmid evidence="1">pCP-OS1</plasmid>
        <plasmid evidence="2">pCP-TS1</plasmid>
    </source>
</reference>
<dbReference type="EMBL" id="AP013033">
    <property type="protein sequence ID" value="BAO58334.1"/>
    <property type="molecule type" value="Genomic_DNA"/>
</dbReference>
<keyword evidence="1" id="KW-0614">Plasmid</keyword>
<geneLocation type="plasmid" evidence="2">
    <name>pCP-TS1</name>
</geneLocation>
<sequence>MYDEISTLDYAKKQSKVKSKYELARKSLSKGLLFLQFQS</sequence>
<protein>
    <submittedName>
        <fullName evidence="1">Uncharacterized protein</fullName>
    </submittedName>
</protein>
<evidence type="ECO:0000313" key="1">
    <source>
        <dbReference type="EMBL" id="BAO58334.1"/>
    </source>
</evidence>
<geneLocation type="plasmid" evidence="1">
    <name>pCP-OS1</name>
</geneLocation>
<evidence type="ECO:0000313" key="2">
    <source>
        <dbReference type="EMBL" id="BAO58389.1"/>
    </source>
</evidence>
<dbReference type="AlphaFoldDB" id="X5I2W3"/>
<dbReference type="EMBL" id="AP013034">
    <property type="protein sequence ID" value="BAO58389.1"/>
    <property type="molecule type" value="Genomic_DNA"/>
</dbReference>
<proteinExistence type="predicted"/>
<organism evidence="1">
    <name type="scientific">Clostridium perfringens</name>
    <dbReference type="NCBI Taxonomy" id="1502"/>
    <lineage>
        <taxon>Bacteria</taxon>
        <taxon>Bacillati</taxon>
        <taxon>Bacillota</taxon>
        <taxon>Clostridia</taxon>
        <taxon>Eubacteriales</taxon>
        <taxon>Clostridiaceae</taxon>
        <taxon>Clostridium</taxon>
    </lineage>
</organism>
<name>X5I2W3_CLOPF</name>
<accession>X5I2W3</accession>